<accession>A0A5B8S236</accession>
<feature type="transmembrane region" description="Helical" evidence="1">
    <location>
        <begin position="56"/>
        <end position="81"/>
    </location>
</feature>
<organism evidence="2 3">
    <name type="scientific">Novosphingobium ginsenosidimutans</name>
    <dbReference type="NCBI Taxonomy" id="1176536"/>
    <lineage>
        <taxon>Bacteria</taxon>
        <taxon>Pseudomonadati</taxon>
        <taxon>Pseudomonadota</taxon>
        <taxon>Alphaproteobacteria</taxon>
        <taxon>Sphingomonadales</taxon>
        <taxon>Sphingomonadaceae</taxon>
        <taxon>Novosphingobium</taxon>
    </lineage>
</organism>
<name>A0A5B8S236_9SPHN</name>
<dbReference type="AlphaFoldDB" id="A0A5B8S236"/>
<evidence type="ECO:0000313" key="3">
    <source>
        <dbReference type="Proteomes" id="UP000321172"/>
    </source>
</evidence>
<keyword evidence="1" id="KW-0472">Membrane</keyword>
<dbReference type="Proteomes" id="UP000321172">
    <property type="component" value="Chromosome"/>
</dbReference>
<keyword evidence="1" id="KW-1133">Transmembrane helix</keyword>
<reference evidence="2 3" key="1">
    <citation type="journal article" date="2013" name="J. Microbiol. Biotechnol.">
        <title>Novosphingobium ginsenosidimutans sp. nov., with the ability to convert ginsenoside.</title>
        <authorList>
            <person name="Kim J.K."/>
            <person name="He D."/>
            <person name="Liu Q.M."/>
            <person name="Park H.Y."/>
            <person name="Jung M.S."/>
            <person name="Yoon M.H."/>
            <person name="Kim S.C."/>
            <person name="Im W.T."/>
        </authorList>
    </citation>
    <scope>NUCLEOTIDE SEQUENCE [LARGE SCALE GENOMIC DNA]</scope>
    <source>
        <strain evidence="2 3">FW-6</strain>
    </source>
</reference>
<evidence type="ECO:0000313" key="2">
    <source>
        <dbReference type="EMBL" id="QEA15194.1"/>
    </source>
</evidence>
<dbReference type="RefSeq" id="WP_147089175.1">
    <property type="nucleotide sequence ID" value="NZ_BAABJD010000001.1"/>
</dbReference>
<gene>
    <name evidence="2" type="ORF">FRF71_03025</name>
</gene>
<keyword evidence="1" id="KW-0812">Transmembrane</keyword>
<evidence type="ECO:0000256" key="1">
    <source>
        <dbReference type="SAM" id="Phobius"/>
    </source>
</evidence>
<keyword evidence="3" id="KW-1185">Reference proteome</keyword>
<dbReference type="EMBL" id="CP042345">
    <property type="protein sequence ID" value="QEA15194.1"/>
    <property type="molecule type" value="Genomic_DNA"/>
</dbReference>
<feature type="transmembrane region" description="Helical" evidence="1">
    <location>
        <begin position="21"/>
        <end position="44"/>
    </location>
</feature>
<sequence>MATPTRLGNQWKTKAGKAGKLMWVLLIASVALLFANLGYCILKARADFAGPTPSHGIWGILAALGLLSALLLLAFSLLIGLSGVQVCF</sequence>
<proteinExistence type="predicted"/>
<protein>
    <submittedName>
        <fullName evidence="2">Uncharacterized protein</fullName>
    </submittedName>
</protein>
<dbReference type="KEGG" id="ngf:FRF71_03025"/>